<evidence type="ECO:0000313" key="4">
    <source>
        <dbReference type="Proteomes" id="UP000297229"/>
    </source>
</evidence>
<evidence type="ECO:0000256" key="2">
    <source>
        <dbReference type="RuleBase" id="RU341113"/>
    </source>
</evidence>
<keyword evidence="1 2" id="KW-0224">Dipeptidase</keyword>
<dbReference type="EC" id="3.4.13.19" evidence="2"/>
<dbReference type="Pfam" id="PF01244">
    <property type="entry name" value="Peptidase_M19"/>
    <property type="match status" value="1"/>
</dbReference>
<dbReference type="InterPro" id="IPR032466">
    <property type="entry name" value="Metal_Hydrolase"/>
</dbReference>
<keyword evidence="2" id="KW-0645">Protease</keyword>
<dbReference type="EMBL" id="PQXM01000168">
    <property type="protein sequence ID" value="TGO76188.1"/>
    <property type="molecule type" value="Genomic_DNA"/>
</dbReference>
<protein>
    <recommendedName>
        <fullName evidence="2">Dipeptidase</fullName>
        <ecNumber evidence="2">3.4.13.19</ecNumber>
    </recommendedName>
</protein>
<dbReference type="GO" id="GO:0006508">
    <property type="term" value="P:proteolysis"/>
    <property type="evidence" value="ECO:0007669"/>
    <property type="project" value="UniProtKB-KW"/>
</dbReference>
<reference evidence="3 4" key="1">
    <citation type="submission" date="2017-12" db="EMBL/GenBank/DDBJ databases">
        <title>Comparative genomics of Botrytis spp.</title>
        <authorList>
            <person name="Valero-Jimenez C.A."/>
            <person name="Tapia P."/>
            <person name="Veloso J."/>
            <person name="Silva-Moreno E."/>
            <person name="Staats M."/>
            <person name="Valdes J.H."/>
            <person name="Van Kan J.A.L."/>
        </authorList>
    </citation>
    <scope>NUCLEOTIDE SEQUENCE [LARGE SCALE GENOMIC DNA]</scope>
    <source>
        <strain evidence="3 4">Be9601</strain>
    </source>
</reference>
<keyword evidence="2" id="KW-0479">Metal-binding</keyword>
<dbReference type="GO" id="GO:0046872">
    <property type="term" value="F:metal ion binding"/>
    <property type="evidence" value="ECO:0007669"/>
    <property type="project" value="UniProtKB-UniRule"/>
</dbReference>
<dbReference type="AlphaFoldDB" id="A0A4Z1JRF2"/>
<evidence type="ECO:0000256" key="1">
    <source>
        <dbReference type="ARBA" id="ARBA00022997"/>
    </source>
</evidence>
<dbReference type="Gene3D" id="3.20.20.140">
    <property type="entry name" value="Metal-dependent hydrolases"/>
    <property type="match status" value="1"/>
</dbReference>
<keyword evidence="4" id="KW-1185">Reference proteome</keyword>
<dbReference type="CDD" id="cd01301">
    <property type="entry name" value="rDP_like"/>
    <property type="match status" value="1"/>
</dbReference>
<name>A0A4Z1JRF2_9HELO</name>
<comment type="cofactor">
    <cofactor evidence="2">
        <name>Zn(2+)</name>
        <dbReference type="ChEBI" id="CHEBI:29105"/>
    </cofactor>
</comment>
<comment type="catalytic activity">
    <reaction evidence="2">
        <text>an L-aminoacyl-L-amino acid + H2O = 2 an L-alpha-amino acid</text>
        <dbReference type="Rhea" id="RHEA:48940"/>
        <dbReference type="ChEBI" id="CHEBI:15377"/>
        <dbReference type="ChEBI" id="CHEBI:59869"/>
        <dbReference type="ChEBI" id="CHEBI:77460"/>
        <dbReference type="EC" id="3.4.13.19"/>
    </reaction>
</comment>
<dbReference type="PANTHER" id="PTHR10443">
    <property type="entry name" value="MICROSOMAL DIPEPTIDASE"/>
    <property type="match status" value="1"/>
</dbReference>
<dbReference type="PROSITE" id="PS51365">
    <property type="entry name" value="RENAL_DIPEPTIDASE_2"/>
    <property type="match status" value="1"/>
</dbReference>
<dbReference type="STRING" id="278938.A0A4Z1JRF2"/>
<accession>A0A4Z1JRF2</accession>
<sequence length="385" mass="42711">MACFSIENLNEALDILDSVPLIDGHNDWPHLIRAYYQNSLDARFEPLKNLAGHVDIKRLMQGKSGGAFWSAFMPCPRTDDDTDESSSFEVVKDTLQQIDLIYRLVELYKEKWEIANEADDILRIFKQRKFVCLIGVEGLHQVGNSSSVLRMYHKLGVRYVTVVHSQNNMFADSATAKAPAHGGLSEAGKAMIREMNRIGMLVDLSHASNDTVLDTLKISTGPVAFTHSSCQGVVASGRNISDEALDRTKVNGGIVMISFIPPLNNVEPEAASIYDVIKNIMYVAEKIGFEHIGLGSDYDGMFKAVKGLEDVSKYPHLVASMLNRGISRENVEKIIGYNLIRVLKGVEKAASCYGNKIIPLEDEVKPLWDKELCALVKSVYPEAES</sequence>
<dbReference type="PANTHER" id="PTHR10443:SF12">
    <property type="entry name" value="DIPEPTIDASE"/>
    <property type="match status" value="1"/>
</dbReference>
<keyword evidence="2" id="KW-0378">Hydrolase</keyword>
<comment type="caution">
    <text evidence="3">The sequence shown here is derived from an EMBL/GenBank/DDBJ whole genome shotgun (WGS) entry which is preliminary data.</text>
</comment>
<dbReference type="OrthoDB" id="445695at2759"/>
<dbReference type="GO" id="GO:0070573">
    <property type="term" value="F:metallodipeptidase activity"/>
    <property type="evidence" value="ECO:0007669"/>
    <property type="project" value="InterPro"/>
</dbReference>
<dbReference type="Proteomes" id="UP000297229">
    <property type="component" value="Unassembled WGS sequence"/>
</dbReference>
<gene>
    <name evidence="3" type="ORF">BELL_0169g00080</name>
</gene>
<proteinExistence type="inferred from homology"/>
<dbReference type="InterPro" id="IPR008257">
    <property type="entry name" value="Pept_M19"/>
</dbReference>
<comment type="similarity">
    <text evidence="2">Belongs to the metallo-dependent hydrolases superfamily. Peptidase M19 family.</text>
</comment>
<evidence type="ECO:0000313" key="3">
    <source>
        <dbReference type="EMBL" id="TGO76188.1"/>
    </source>
</evidence>
<organism evidence="3 4">
    <name type="scientific">Botrytis elliptica</name>
    <dbReference type="NCBI Taxonomy" id="278938"/>
    <lineage>
        <taxon>Eukaryota</taxon>
        <taxon>Fungi</taxon>
        <taxon>Dikarya</taxon>
        <taxon>Ascomycota</taxon>
        <taxon>Pezizomycotina</taxon>
        <taxon>Leotiomycetes</taxon>
        <taxon>Helotiales</taxon>
        <taxon>Sclerotiniaceae</taxon>
        <taxon>Botrytis</taxon>
    </lineage>
</organism>
<dbReference type="SUPFAM" id="SSF51556">
    <property type="entry name" value="Metallo-dependent hydrolases"/>
    <property type="match status" value="1"/>
</dbReference>
<keyword evidence="2" id="KW-0482">Metalloprotease</keyword>
<keyword evidence="2" id="KW-0862">Zinc</keyword>